<comment type="caution">
    <text evidence="2">The sequence shown here is derived from an EMBL/GenBank/DDBJ whole genome shotgun (WGS) entry which is preliminary data.</text>
</comment>
<accession>A0A640SSY8</accession>
<name>A0A640SSY8_9ACTN</name>
<evidence type="ECO:0000313" key="3">
    <source>
        <dbReference type="Proteomes" id="UP000430079"/>
    </source>
</evidence>
<feature type="transmembrane region" description="Helical" evidence="1">
    <location>
        <begin position="6"/>
        <end position="24"/>
    </location>
</feature>
<reference evidence="2 3" key="1">
    <citation type="submission" date="2019-12" db="EMBL/GenBank/DDBJ databases">
        <title>Whole genome shotgun sequence of Streptomyces hygroscopicus subsp. glebosus NBRC 13786.</title>
        <authorList>
            <person name="Ichikawa N."/>
            <person name="Kimura A."/>
            <person name="Kitahashi Y."/>
            <person name="Komaki H."/>
            <person name="Tamura T."/>
        </authorList>
    </citation>
    <scope>NUCLEOTIDE SEQUENCE [LARGE SCALE GENOMIC DNA]</scope>
    <source>
        <strain evidence="2 3">NBRC 13786</strain>
    </source>
</reference>
<feature type="transmembrane region" description="Helical" evidence="1">
    <location>
        <begin position="63"/>
        <end position="83"/>
    </location>
</feature>
<proteinExistence type="predicted"/>
<keyword evidence="1" id="KW-0812">Transmembrane</keyword>
<sequence>MAIALAVLFVMIGAGVLFDIGGFIRRRCEQVQSKAADRRREMQWSHGRLETPYVPTLNARPGFIRALGLPILVGGALLLLLHLD</sequence>
<keyword evidence="3" id="KW-1185">Reference proteome</keyword>
<evidence type="ECO:0000256" key="1">
    <source>
        <dbReference type="SAM" id="Phobius"/>
    </source>
</evidence>
<dbReference type="EMBL" id="BLIO01000001">
    <property type="protein sequence ID" value="GFE13381.1"/>
    <property type="molecule type" value="Genomic_DNA"/>
</dbReference>
<dbReference type="Proteomes" id="UP000430079">
    <property type="component" value="Unassembled WGS sequence"/>
</dbReference>
<organism evidence="2 3">
    <name type="scientific">Streptomyces glebosus</name>
    <dbReference type="NCBI Taxonomy" id="249580"/>
    <lineage>
        <taxon>Bacteria</taxon>
        <taxon>Bacillati</taxon>
        <taxon>Actinomycetota</taxon>
        <taxon>Actinomycetes</taxon>
        <taxon>Kitasatosporales</taxon>
        <taxon>Streptomycetaceae</taxon>
        <taxon>Streptomyces</taxon>
    </lineage>
</organism>
<keyword evidence="1" id="KW-1133">Transmembrane helix</keyword>
<protein>
    <submittedName>
        <fullName evidence="2">Uncharacterized protein</fullName>
    </submittedName>
</protein>
<gene>
    <name evidence="2" type="ORF">Sgleb_14280</name>
</gene>
<keyword evidence="1" id="KW-0472">Membrane</keyword>
<dbReference type="AlphaFoldDB" id="A0A640SSY8"/>
<evidence type="ECO:0000313" key="2">
    <source>
        <dbReference type="EMBL" id="GFE13381.1"/>
    </source>
</evidence>